<accession>A0AAV6XDF5</accession>
<keyword evidence="7 9" id="KW-0539">Nucleus</keyword>
<keyword evidence="2" id="KW-0217">Developmental protein</keyword>
<keyword evidence="14" id="KW-1185">Reference proteome</keyword>
<dbReference type="InterPro" id="IPR001356">
    <property type="entry name" value="HD"/>
</dbReference>
<dbReference type="EMBL" id="WHWC01000006">
    <property type="protein sequence ID" value="KAG8380518.1"/>
    <property type="molecule type" value="Genomic_DNA"/>
</dbReference>
<reference evidence="13" key="1">
    <citation type="submission" date="2019-10" db="EMBL/GenBank/DDBJ databases">
        <authorList>
            <person name="Zhang R."/>
            <person name="Pan Y."/>
            <person name="Wang J."/>
            <person name="Ma R."/>
            <person name="Yu S."/>
        </authorList>
    </citation>
    <scope>NUCLEOTIDE SEQUENCE</scope>
    <source>
        <strain evidence="13">LA-IB0</strain>
        <tissue evidence="13">Leaf</tissue>
    </source>
</reference>
<evidence type="ECO:0000256" key="9">
    <source>
        <dbReference type="PROSITE-ProRule" id="PRU00108"/>
    </source>
</evidence>
<feature type="domain" description="Homeobox" evidence="12">
    <location>
        <begin position="15"/>
        <end position="80"/>
    </location>
</feature>
<evidence type="ECO:0000256" key="3">
    <source>
        <dbReference type="ARBA" id="ARBA00023015"/>
    </source>
</evidence>
<gene>
    <name evidence="13" type="ORF">BUALT_Bualt06G0024000</name>
</gene>
<dbReference type="GO" id="GO:0099402">
    <property type="term" value="P:plant organ development"/>
    <property type="evidence" value="ECO:0007669"/>
    <property type="project" value="InterPro"/>
</dbReference>
<evidence type="ECO:0000313" key="14">
    <source>
        <dbReference type="Proteomes" id="UP000826271"/>
    </source>
</evidence>
<sequence length="255" mass="29114">MEGGGGDEINVGNGGGAGGSRWNPTKEQINMLESLYKQGLRTPSAEQIQQITNRLKAFGHIEGKNVFYWFQNHKARQRQKQKQHNFAYFNRFLHPTTTTPTPLFSPYHNVVCRPCYIPQAKNDLGLYHQQYPKVPLPTAGGFKRRQNIENNKHPTSSQMYNKTMHDHPISKNEELQLHSSDHHQETLDLFPIHPTGILQAKNGFHDQNENMMNSTPSSSENECSIFGNYYDDEGAGLNINYGTDEHPFFDFFCGN</sequence>
<dbReference type="PANTHER" id="PTHR45940:SF6">
    <property type="entry name" value="WUSCHEL-RELATED HOMEOBOX 2"/>
    <property type="match status" value="1"/>
</dbReference>
<keyword evidence="4 9" id="KW-0238">DNA-binding</keyword>
<dbReference type="PROSITE" id="PS50071">
    <property type="entry name" value="HOMEOBOX_2"/>
    <property type="match status" value="1"/>
</dbReference>
<comment type="similarity">
    <text evidence="8">Belongs to the WUS homeobox family.</text>
</comment>
<dbReference type="SUPFAM" id="SSF46689">
    <property type="entry name" value="Homeodomain-like"/>
    <property type="match status" value="1"/>
</dbReference>
<dbReference type="PANTHER" id="PTHR45940">
    <property type="entry name" value="WUSCHEL-RELATED HOMEOBOX 1-RELATED"/>
    <property type="match status" value="1"/>
</dbReference>
<evidence type="ECO:0000256" key="10">
    <source>
        <dbReference type="RuleBase" id="RU000682"/>
    </source>
</evidence>
<protein>
    <recommendedName>
        <fullName evidence="12">Homeobox domain-containing protein</fullName>
    </recommendedName>
</protein>
<feature type="region of interest" description="Disordered" evidence="11">
    <location>
        <begin position="1"/>
        <end position="24"/>
    </location>
</feature>
<dbReference type="FunFam" id="1.10.10.60:FF:000146">
    <property type="entry name" value="WUSCHEL-related homeobox 4"/>
    <property type="match status" value="1"/>
</dbReference>
<proteinExistence type="inferred from homology"/>
<evidence type="ECO:0000313" key="13">
    <source>
        <dbReference type="EMBL" id="KAG8380518.1"/>
    </source>
</evidence>
<feature type="DNA-binding region" description="Homeobox" evidence="9">
    <location>
        <begin position="17"/>
        <end position="81"/>
    </location>
</feature>
<organism evidence="13 14">
    <name type="scientific">Buddleja alternifolia</name>
    <dbReference type="NCBI Taxonomy" id="168488"/>
    <lineage>
        <taxon>Eukaryota</taxon>
        <taxon>Viridiplantae</taxon>
        <taxon>Streptophyta</taxon>
        <taxon>Embryophyta</taxon>
        <taxon>Tracheophyta</taxon>
        <taxon>Spermatophyta</taxon>
        <taxon>Magnoliopsida</taxon>
        <taxon>eudicotyledons</taxon>
        <taxon>Gunneridae</taxon>
        <taxon>Pentapetalae</taxon>
        <taxon>asterids</taxon>
        <taxon>lamiids</taxon>
        <taxon>Lamiales</taxon>
        <taxon>Scrophulariaceae</taxon>
        <taxon>Buddlejeae</taxon>
        <taxon>Buddleja</taxon>
    </lineage>
</organism>
<evidence type="ECO:0000256" key="5">
    <source>
        <dbReference type="ARBA" id="ARBA00023155"/>
    </source>
</evidence>
<feature type="compositionally biased region" description="Gly residues" evidence="11">
    <location>
        <begin position="1"/>
        <end position="19"/>
    </location>
</feature>
<evidence type="ECO:0000256" key="2">
    <source>
        <dbReference type="ARBA" id="ARBA00022473"/>
    </source>
</evidence>
<name>A0AAV6XDF5_9LAMI</name>
<dbReference type="SMART" id="SM00389">
    <property type="entry name" value="HOX"/>
    <property type="match status" value="1"/>
</dbReference>
<dbReference type="GO" id="GO:0005634">
    <property type="term" value="C:nucleus"/>
    <property type="evidence" value="ECO:0007669"/>
    <property type="project" value="UniProtKB-SubCell"/>
</dbReference>
<dbReference type="InterPro" id="IPR009057">
    <property type="entry name" value="Homeodomain-like_sf"/>
</dbReference>
<dbReference type="Pfam" id="PF00046">
    <property type="entry name" value="Homeodomain"/>
    <property type="match status" value="1"/>
</dbReference>
<dbReference type="GO" id="GO:0003677">
    <property type="term" value="F:DNA binding"/>
    <property type="evidence" value="ECO:0007669"/>
    <property type="project" value="UniProtKB-UniRule"/>
</dbReference>
<dbReference type="GO" id="GO:0003700">
    <property type="term" value="F:DNA-binding transcription factor activity"/>
    <property type="evidence" value="ECO:0007669"/>
    <property type="project" value="InterPro"/>
</dbReference>
<keyword evidence="3" id="KW-0805">Transcription regulation</keyword>
<keyword evidence="6" id="KW-0804">Transcription</keyword>
<dbReference type="Proteomes" id="UP000826271">
    <property type="component" value="Unassembled WGS sequence"/>
</dbReference>
<evidence type="ECO:0000256" key="6">
    <source>
        <dbReference type="ARBA" id="ARBA00023163"/>
    </source>
</evidence>
<comment type="caution">
    <text evidence="13">The sequence shown here is derived from an EMBL/GenBank/DDBJ whole genome shotgun (WGS) entry which is preliminary data.</text>
</comment>
<evidence type="ECO:0000256" key="4">
    <source>
        <dbReference type="ARBA" id="ARBA00023125"/>
    </source>
</evidence>
<evidence type="ECO:0000256" key="1">
    <source>
        <dbReference type="ARBA" id="ARBA00004123"/>
    </source>
</evidence>
<dbReference type="AlphaFoldDB" id="A0AAV6XDF5"/>
<evidence type="ECO:0000256" key="11">
    <source>
        <dbReference type="SAM" id="MobiDB-lite"/>
    </source>
</evidence>
<evidence type="ECO:0000256" key="7">
    <source>
        <dbReference type="ARBA" id="ARBA00023242"/>
    </source>
</evidence>
<dbReference type="CDD" id="cd00086">
    <property type="entry name" value="homeodomain"/>
    <property type="match status" value="1"/>
</dbReference>
<comment type="subcellular location">
    <subcellularLocation>
        <location evidence="1 9 10">Nucleus</location>
    </subcellularLocation>
</comment>
<keyword evidence="5 9" id="KW-0371">Homeobox</keyword>
<evidence type="ECO:0000259" key="12">
    <source>
        <dbReference type="PROSITE" id="PS50071"/>
    </source>
</evidence>
<dbReference type="InterPro" id="IPR044555">
    <property type="entry name" value="WUSCHEL-like"/>
</dbReference>
<evidence type="ECO:0000256" key="8">
    <source>
        <dbReference type="ARBA" id="ARBA00024040"/>
    </source>
</evidence>
<dbReference type="Gene3D" id="1.10.10.60">
    <property type="entry name" value="Homeodomain-like"/>
    <property type="match status" value="1"/>
</dbReference>